<keyword evidence="4" id="KW-1185">Reference proteome</keyword>
<evidence type="ECO:0000313" key="3">
    <source>
        <dbReference type="EMBL" id="TKC58494.1"/>
    </source>
</evidence>
<name>A0A4R0MCE2_9SPHI</name>
<organism evidence="2 4">
    <name type="scientific">Pedobacter hiemivivus</name>
    <dbReference type="NCBI Taxonomy" id="2530454"/>
    <lineage>
        <taxon>Bacteria</taxon>
        <taxon>Pseudomonadati</taxon>
        <taxon>Bacteroidota</taxon>
        <taxon>Sphingobacteriia</taxon>
        <taxon>Sphingobacteriales</taxon>
        <taxon>Sphingobacteriaceae</taxon>
        <taxon>Pedobacter</taxon>
    </lineage>
</organism>
<proteinExistence type="predicted"/>
<dbReference type="GO" id="GO:0030638">
    <property type="term" value="P:polyketide metabolic process"/>
    <property type="evidence" value="ECO:0007669"/>
    <property type="project" value="InterPro"/>
</dbReference>
<accession>A0A4R0MCE2</accession>
<sequence>MKLQFKKGTVFCALLLFHSQLFAQQTTNHQFTNQKKGAQMEIVSIEIEHKAAIRNLYENIMNNRKFELLKGLISEEYTGISGRKGPAGFQEQIEALVKAFPDAKWYADDIICEGNKVIIRQKFQGTHLGEFQHISATGKRVSNTGTGFYTFKDGKIISTEIQTDRLSFLQQLGVIPTDLKSL</sequence>
<feature type="signal peptide" evidence="1">
    <location>
        <begin position="1"/>
        <end position="23"/>
    </location>
</feature>
<dbReference type="PANTHER" id="PTHR38436:SF1">
    <property type="entry name" value="ESTER CYCLASE"/>
    <property type="match status" value="1"/>
</dbReference>
<gene>
    <name evidence="2" type="ORF">EZ444_25690</name>
    <name evidence="3" type="ORF">FBD94_17900</name>
</gene>
<feature type="chain" id="PRO_5040597708" evidence="1">
    <location>
        <begin position="24"/>
        <end position="182"/>
    </location>
</feature>
<comment type="caution">
    <text evidence="2">The sequence shown here is derived from an EMBL/GenBank/DDBJ whole genome shotgun (WGS) entry which is preliminary data.</text>
</comment>
<dbReference type="InterPro" id="IPR009959">
    <property type="entry name" value="Cyclase_SnoaL-like"/>
</dbReference>
<evidence type="ECO:0000313" key="2">
    <source>
        <dbReference type="EMBL" id="TCC84015.1"/>
    </source>
</evidence>
<dbReference type="OrthoDB" id="7876517at2"/>
<dbReference type="AlphaFoldDB" id="A0A4R0MCE2"/>
<dbReference type="SUPFAM" id="SSF54427">
    <property type="entry name" value="NTF2-like"/>
    <property type="match status" value="1"/>
</dbReference>
<dbReference type="EMBL" id="SWDX01000007">
    <property type="protein sequence ID" value="TKC58494.1"/>
    <property type="molecule type" value="Genomic_DNA"/>
</dbReference>
<dbReference type="Proteomes" id="UP000309594">
    <property type="component" value="Unassembled WGS sequence"/>
</dbReference>
<keyword evidence="1" id="KW-0732">Signal</keyword>
<dbReference type="Pfam" id="PF07366">
    <property type="entry name" value="SnoaL"/>
    <property type="match status" value="1"/>
</dbReference>
<dbReference type="Proteomes" id="UP000291117">
    <property type="component" value="Unassembled WGS sequence"/>
</dbReference>
<dbReference type="InterPro" id="IPR032710">
    <property type="entry name" value="NTF2-like_dom_sf"/>
</dbReference>
<protein>
    <submittedName>
        <fullName evidence="3">Ester cyclase</fullName>
    </submittedName>
</protein>
<dbReference type="Gene3D" id="3.10.450.50">
    <property type="match status" value="1"/>
</dbReference>
<dbReference type="EMBL" id="SJSM01000035">
    <property type="protein sequence ID" value="TCC84015.1"/>
    <property type="molecule type" value="Genomic_DNA"/>
</dbReference>
<evidence type="ECO:0000313" key="5">
    <source>
        <dbReference type="Proteomes" id="UP000309594"/>
    </source>
</evidence>
<accession>A0A4U1G598</accession>
<evidence type="ECO:0000256" key="1">
    <source>
        <dbReference type="SAM" id="SignalP"/>
    </source>
</evidence>
<dbReference type="RefSeq" id="WP_131612777.1">
    <property type="nucleotide sequence ID" value="NZ_SJSM01000035.1"/>
</dbReference>
<reference evidence="3 5" key="2">
    <citation type="submission" date="2019-04" db="EMBL/GenBank/DDBJ databases">
        <title>Pedobacter sp. RP-1-16 sp. nov., isolated from Arctic soil.</title>
        <authorList>
            <person name="Dahal R.H."/>
            <person name="Kim D.-U."/>
        </authorList>
    </citation>
    <scope>NUCLEOTIDE SEQUENCE [LARGE SCALE GENOMIC DNA]</scope>
    <source>
        <strain evidence="3 5">RP-1-16</strain>
    </source>
</reference>
<dbReference type="PANTHER" id="PTHR38436">
    <property type="entry name" value="POLYKETIDE CYCLASE SNOAL-LIKE DOMAIN"/>
    <property type="match status" value="1"/>
</dbReference>
<evidence type="ECO:0000313" key="4">
    <source>
        <dbReference type="Proteomes" id="UP000291117"/>
    </source>
</evidence>
<reference evidence="2 4" key="1">
    <citation type="submission" date="2019-02" db="EMBL/GenBank/DDBJ databases">
        <title>Pedobacter sp. RP-3-8 sp. nov., isolated from Arctic soil.</title>
        <authorList>
            <person name="Dahal R.H."/>
        </authorList>
    </citation>
    <scope>NUCLEOTIDE SEQUENCE [LARGE SCALE GENOMIC DNA]</scope>
    <source>
        <strain evidence="2 4">RP-3-8</strain>
    </source>
</reference>